<name>A0A1I5W512_9BACI</name>
<accession>A0A1I5W512</accession>
<proteinExistence type="predicted"/>
<keyword evidence="3" id="KW-1185">Reference proteome</keyword>
<dbReference type="STRING" id="126156.SAMN05421670_1108"/>
<dbReference type="OrthoDB" id="8657476at2"/>
<sequence>MEQLKKKLEEVIDFDIKEIDKIWGEDDIKTLEENYKLKLPQDYEFYLQHYGNDYIKEDYRFIPSLDLPKKIKQTQFEIDSIYGLYNDENKIDNKANYYKSILPTDLFPIADLPGKDLICIGKSDDKKNKIYIWFHEMEGENVFLVSDSFEGFIQDFKSIKVTKNNLDNVKLNLGDKLNALLNNASKKI</sequence>
<dbReference type="InterPro" id="IPR018958">
    <property type="entry name" value="Knr4/Smi1-like_dom"/>
</dbReference>
<protein>
    <submittedName>
        <fullName evidence="2">SMI1-KNR4 cell-wall</fullName>
    </submittedName>
</protein>
<evidence type="ECO:0000313" key="2">
    <source>
        <dbReference type="EMBL" id="SFQ14832.1"/>
    </source>
</evidence>
<dbReference type="SUPFAM" id="SSF160631">
    <property type="entry name" value="SMI1/KNR4-like"/>
    <property type="match status" value="1"/>
</dbReference>
<dbReference type="Pfam" id="PF09346">
    <property type="entry name" value="SMI1_KNR4"/>
    <property type="match status" value="1"/>
</dbReference>
<organism evidence="2 3">
    <name type="scientific">Psychrobacillus psychrotolerans</name>
    <dbReference type="NCBI Taxonomy" id="126156"/>
    <lineage>
        <taxon>Bacteria</taxon>
        <taxon>Bacillati</taxon>
        <taxon>Bacillota</taxon>
        <taxon>Bacilli</taxon>
        <taxon>Bacillales</taxon>
        <taxon>Bacillaceae</taxon>
        <taxon>Psychrobacillus</taxon>
    </lineage>
</organism>
<dbReference type="InterPro" id="IPR037883">
    <property type="entry name" value="Knr4/Smi1-like_sf"/>
</dbReference>
<reference evidence="3" key="1">
    <citation type="submission" date="2016-10" db="EMBL/GenBank/DDBJ databases">
        <authorList>
            <person name="Varghese N."/>
            <person name="Submissions S."/>
        </authorList>
    </citation>
    <scope>NUCLEOTIDE SEQUENCE [LARGE SCALE GENOMIC DNA]</scope>
    <source>
        <strain evidence="3">DSM 11706</strain>
    </source>
</reference>
<feature type="domain" description="Knr4/Smi1-like" evidence="1">
    <location>
        <begin position="24"/>
        <end position="155"/>
    </location>
</feature>
<gene>
    <name evidence="2" type="ORF">SAMN05421670_1108</name>
</gene>
<dbReference type="EMBL" id="FOXU01000001">
    <property type="protein sequence ID" value="SFQ14832.1"/>
    <property type="molecule type" value="Genomic_DNA"/>
</dbReference>
<evidence type="ECO:0000259" key="1">
    <source>
        <dbReference type="SMART" id="SM00860"/>
    </source>
</evidence>
<dbReference type="RefSeq" id="WP_093534935.1">
    <property type="nucleotide sequence ID" value="NZ_FOXU01000001.1"/>
</dbReference>
<dbReference type="SMART" id="SM00860">
    <property type="entry name" value="SMI1_KNR4"/>
    <property type="match status" value="1"/>
</dbReference>
<evidence type="ECO:0000313" key="3">
    <source>
        <dbReference type="Proteomes" id="UP000198734"/>
    </source>
</evidence>
<dbReference type="Gene3D" id="3.40.1580.10">
    <property type="entry name" value="SMI1/KNR4-like"/>
    <property type="match status" value="1"/>
</dbReference>
<dbReference type="Proteomes" id="UP000198734">
    <property type="component" value="Unassembled WGS sequence"/>
</dbReference>
<dbReference type="AlphaFoldDB" id="A0A1I5W512"/>